<keyword evidence="4" id="KW-1185">Reference proteome</keyword>
<reference evidence="2 3" key="1">
    <citation type="journal article" date="2014" name="PLoS Genet.">
        <title>The Genome of Spironucleus salmonicida Highlights a Fish Pathogen Adapted to Fluctuating Environments.</title>
        <authorList>
            <person name="Xu F."/>
            <person name="Jerlstrom-Hultqvist J."/>
            <person name="Einarsson E."/>
            <person name="Astvaldsson A."/>
            <person name="Svard S.G."/>
            <person name="Andersson J.O."/>
        </authorList>
    </citation>
    <scope>NUCLEOTIDE SEQUENCE</scope>
    <source>
        <strain evidence="3">ATCC 50377</strain>
    </source>
</reference>
<dbReference type="EMBL" id="AUWU02000002">
    <property type="protein sequence ID" value="KAH0576556.1"/>
    <property type="molecule type" value="Genomic_DNA"/>
</dbReference>
<dbReference type="VEuPathDB" id="GiardiaDB:SS50377_22120"/>
<sequence>MDKVGQFPLVEYAQLLNHMDIYNSKICKLLCNSNHSDGLQLTFGFPTIIIHDIESASFILNKAIFANTFFNIDGQFTQIFAENWIRVQFIEVKQYYIQVKIILYQQSQCAINLAINAIISIFYKSFTYQNLSNQQLQILYKSNIDFEQQQKRYSKFLQLSQLKGEDLQQESKKLCQQIFTSIKSQRFTLIATSSNENIINFIKETILTSTITIQSNIQDNSYLYFQRLENPKLYQQLIINENQDQSNTDFEICTVESIMYLTDIFSNHCVNESFIYIAQWLQHKSGPLVTYMKNQLIPEQIANQSVVRLQTYEKYIFLQVEIYNVPEIYSEQLLSIMQDILQHPVQQLICRSRQFLDQIIEENIQSLHLKTSFHDLIVNDIMYNSFDQVNVHAQQCNSIHNWLGPQQYFQGIQNIVIHDIWSSILDDNNQITKQYQKQSFKNQNISIYQYLQIKPKQKTQNMKNIFTDKIKFQENNSNLDIFIQNTYKKQYFGILSSINRTQRILKLLQDQPDILQFIQQLFLQITQAQAILFQVIAGIYFSPYQTIINIIKPNRRSKSSLDDEALEIFNQCNFNLSPFQELYQLYKNIIKNGQSDKIIDSRGLPKLIISKSKEFYTNTNDRNPNFNQHLTLDIGQLTINQSSQLTQFNILCQIQQQAYQYYNVTDLQTLFQNKILFKNINVIRYQAVYNILIDQLSQIPCFKIQLIYSFETSHIQQDLQYLVQILVYMYNLRSPNTIKFTFLQNKINVEVNSHTAADFQFKLEQFFLIISQKFTVDDFATIIKIEALTGLLMLLQQIIFMNIQQNSSIFIEQFSSFQNDINFNLKAIQNLKSYIHNILEHLQNFKKRLLPTYQSVIARQENQYSIVLQENINLPSCIIQIHLNNKNILQNAIIREILQIILLKESQLGNFQILLDSSLSYIQIYLQAENRYILNFLHVLKQQNFKSMMQQKYKFYILNQLITNTRLSNLIQFFDNEFNTLVFQPFVITSIFCSQKQDQDYDKLLYFVNNSQINCLSFNMPPKIEMTIINHSKVSLRILPPNITKLVSQIQNQIFNGIQLKSADSIKYLKDKFLKLKTLQEQTNKLSEEIRVSSNKILLIQDDIQHHNHISIKSQSSYVNHILNNSIVYNIIQLEDNEQQLPVFPHDCFNSNRFMIPRVMKMFNICQAEGKSQTRDNLWSFGEIPIKDGFKFNDLQQEQITTSFSSGYQDLISKKHLLIHETVQYRYLLIQSLLSNILNIKQTFSFIQQGQFSYISFALPSTQQPVFIPILNSINNFQGIRGIRSKSILPLKNKINDYIYLEGDALDPDQYQQLIDQIIIDNFNSIFNILKVDHQGKILESLFKIQNTQ</sequence>
<gene>
    <name evidence="2" type="ORF">SS50377_14291</name>
    <name evidence="3" type="ORF">SS50377_22120</name>
</gene>
<feature type="coiled-coil region" evidence="1">
    <location>
        <begin position="1069"/>
        <end position="1096"/>
    </location>
</feature>
<reference evidence="3" key="2">
    <citation type="submission" date="2020-12" db="EMBL/GenBank/DDBJ databases">
        <title>New Spironucleus salmonicida genome in near-complete chromosomes.</title>
        <authorList>
            <person name="Xu F."/>
            <person name="Kurt Z."/>
            <person name="Jimenez-Gonzalez A."/>
            <person name="Astvaldsson A."/>
            <person name="Andersson J.O."/>
            <person name="Svard S.G."/>
        </authorList>
    </citation>
    <scope>NUCLEOTIDE SEQUENCE</scope>
    <source>
        <strain evidence="3">ATCC 50377</strain>
    </source>
</reference>
<accession>V6LM49</accession>
<dbReference type="EMBL" id="KI546089">
    <property type="protein sequence ID" value="EST45720.1"/>
    <property type="molecule type" value="Genomic_DNA"/>
</dbReference>
<evidence type="ECO:0000313" key="2">
    <source>
        <dbReference type="EMBL" id="EST45720.1"/>
    </source>
</evidence>
<dbReference type="Proteomes" id="UP000018208">
    <property type="component" value="Unassembled WGS sequence"/>
</dbReference>
<name>V6LM49_9EUKA</name>
<evidence type="ECO:0000313" key="3">
    <source>
        <dbReference type="EMBL" id="KAH0576556.1"/>
    </source>
</evidence>
<proteinExistence type="predicted"/>
<organism evidence="2">
    <name type="scientific">Spironucleus salmonicida</name>
    <dbReference type="NCBI Taxonomy" id="348837"/>
    <lineage>
        <taxon>Eukaryota</taxon>
        <taxon>Metamonada</taxon>
        <taxon>Diplomonadida</taxon>
        <taxon>Hexamitidae</taxon>
        <taxon>Hexamitinae</taxon>
        <taxon>Spironucleus</taxon>
    </lineage>
</organism>
<evidence type="ECO:0000313" key="4">
    <source>
        <dbReference type="Proteomes" id="UP000018208"/>
    </source>
</evidence>
<protein>
    <submittedName>
        <fullName evidence="2">Uncharacterized protein</fullName>
    </submittedName>
</protein>
<evidence type="ECO:0000256" key="1">
    <source>
        <dbReference type="SAM" id="Coils"/>
    </source>
</evidence>
<keyword evidence="1" id="KW-0175">Coiled coil</keyword>